<evidence type="ECO:0000256" key="3">
    <source>
        <dbReference type="PROSITE-ProRule" id="PRU00284"/>
    </source>
</evidence>
<dbReference type="PANTHER" id="PTHR43531">
    <property type="entry name" value="PROTEIN ICFG"/>
    <property type="match status" value="1"/>
</dbReference>
<evidence type="ECO:0000313" key="5">
    <source>
        <dbReference type="EMBL" id="KAA5610107.1"/>
    </source>
</evidence>
<dbReference type="GO" id="GO:0016020">
    <property type="term" value="C:membrane"/>
    <property type="evidence" value="ECO:0007669"/>
    <property type="project" value="InterPro"/>
</dbReference>
<dbReference type="Proteomes" id="UP000325255">
    <property type="component" value="Unassembled WGS sequence"/>
</dbReference>
<keyword evidence="6" id="KW-1185">Reference proteome</keyword>
<dbReference type="Pfam" id="PF00015">
    <property type="entry name" value="MCPsignal"/>
    <property type="match status" value="1"/>
</dbReference>
<dbReference type="PANTHER" id="PTHR43531:SF11">
    <property type="entry name" value="METHYL-ACCEPTING CHEMOTAXIS PROTEIN 3"/>
    <property type="match status" value="1"/>
</dbReference>
<dbReference type="InterPro" id="IPR004089">
    <property type="entry name" value="MCPsignal_dom"/>
</dbReference>
<dbReference type="InterPro" id="IPR004090">
    <property type="entry name" value="Chemotax_Me-accpt_rcpt"/>
</dbReference>
<feature type="domain" description="Methyl-accepting transducer" evidence="4">
    <location>
        <begin position="118"/>
        <end position="351"/>
    </location>
</feature>
<dbReference type="Gene3D" id="1.10.287.950">
    <property type="entry name" value="Methyl-accepting chemotaxis protein"/>
    <property type="match status" value="1"/>
</dbReference>
<protein>
    <recommendedName>
        <fullName evidence="4">Methyl-accepting transducer domain-containing protein</fullName>
    </recommendedName>
</protein>
<comment type="similarity">
    <text evidence="2">Belongs to the methyl-accepting chemotaxis (MCP) protein family.</text>
</comment>
<dbReference type="SMART" id="SM00283">
    <property type="entry name" value="MA"/>
    <property type="match status" value="1"/>
</dbReference>
<dbReference type="OrthoDB" id="5292315at2"/>
<dbReference type="PROSITE" id="PS50111">
    <property type="entry name" value="CHEMOTAXIS_TRANSDUC_2"/>
    <property type="match status" value="1"/>
</dbReference>
<keyword evidence="1" id="KW-0145">Chemotaxis</keyword>
<reference evidence="5 6" key="1">
    <citation type="submission" date="2019-09" db="EMBL/GenBank/DDBJ databases">
        <title>Genome sequence of Rhodovastum atsumiense, a diverse member of the Acetobacteraceae family of non-sulfur purple photosynthetic bacteria.</title>
        <authorList>
            <person name="Meyer T."/>
            <person name="Kyndt J."/>
        </authorList>
    </citation>
    <scope>NUCLEOTIDE SEQUENCE [LARGE SCALE GENOMIC DNA]</scope>
    <source>
        <strain evidence="5 6">DSM 21279</strain>
    </source>
</reference>
<dbReference type="GO" id="GO:0006935">
    <property type="term" value="P:chemotaxis"/>
    <property type="evidence" value="ECO:0007669"/>
    <property type="project" value="UniProtKB-KW"/>
</dbReference>
<dbReference type="SUPFAM" id="SSF58104">
    <property type="entry name" value="Methyl-accepting chemotaxis protein (MCP) signaling domain"/>
    <property type="match status" value="1"/>
</dbReference>
<evidence type="ECO:0000259" key="4">
    <source>
        <dbReference type="PROSITE" id="PS50111"/>
    </source>
</evidence>
<dbReference type="GO" id="GO:0007165">
    <property type="term" value="P:signal transduction"/>
    <property type="evidence" value="ECO:0007669"/>
    <property type="project" value="UniProtKB-KW"/>
</dbReference>
<evidence type="ECO:0000256" key="2">
    <source>
        <dbReference type="ARBA" id="ARBA00029447"/>
    </source>
</evidence>
<dbReference type="PRINTS" id="PR00260">
    <property type="entry name" value="CHEMTRNSDUCR"/>
</dbReference>
<proteinExistence type="inferred from homology"/>
<comment type="caution">
    <text evidence="5">The sequence shown here is derived from an EMBL/GenBank/DDBJ whole genome shotgun (WGS) entry which is preliminary data.</text>
</comment>
<sequence>MQGGSIFLRVPPRTAATLSALSALALAVYGVGSGLGLPVLTLALSSFAASLAAARALAPATASPRDGTVTATRAVPDAAAPPAKAAPPDTNAVAAQIAVYPRYAAMLREQIASAVGCTEQAAMDILTRLQGVDDSAYELVQRLNAAETATHVAMLDVQERMAANNAVIDQLRAHVQARDAAAADADRMNGEIVTAFGGFDDLLRQIEGVARQTNLLALNAAIEAHRSGVAGAAFGVVAGEVRQLSHGTTQISGQIRDHLDMVQALVGRFLDQRAFVVQKAEEERAMIEAIVGQIGATATGVGSIATAQIEAATAMRARAAQMRELLLEAIASVQFQDVTRQQLEHTADAIARLGDHAEAAAKLVCNPNAGVELPLVEAMIESVYASYVMEQQRVAHSRALGTGETGAAEPAIELF</sequence>
<dbReference type="GO" id="GO:0004888">
    <property type="term" value="F:transmembrane signaling receptor activity"/>
    <property type="evidence" value="ECO:0007669"/>
    <property type="project" value="InterPro"/>
</dbReference>
<dbReference type="AlphaFoldDB" id="A0A5M6IQB2"/>
<organism evidence="5 6">
    <name type="scientific">Rhodovastum atsumiense</name>
    <dbReference type="NCBI Taxonomy" id="504468"/>
    <lineage>
        <taxon>Bacteria</taxon>
        <taxon>Pseudomonadati</taxon>
        <taxon>Pseudomonadota</taxon>
        <taxon>Alphaproteobacteria</taxon>
        <taxon>Acetobacterales</taxon>
        <taxon>Acetobacteraceae</taxon>
        <taxon>Rhodovastum</taxon>
    </lineage>
</organism>
<name>A0A5M6IQB2_9PROT</name>
<gene>
    <name evidence="5" type="ORF">F1189_21060</name>
</gene>
<dbReference type="EMBL" id="VWPK01000038">
    <property type="protein sequence ID" value="KAA5610107.1"/>
    <property type="molecule type" value="Genomic_DNA"/>
</dbReference>
<dbReference type="InterPro" id="IPR051310">
    <property type="entry name" value="MCP_chemotaxis"/>
</dbReference>
<keyword evidence="3" id="KW-0807">Transducer</keyword>
<evidence type="ECO:0000313" key="6">
    <source>
        <dbReference type="Proteomes" id="UP000325255"/>
    </source>
</evidence>
<dbReference type="RefSeq" id="WP_150042849.1">
    <property type="nucleotide sequence ID" value="NZ_OW485601.1"/>
</dbReference>
<accession>A0A5M6IQB2</accession>
<evidence type="ECO:0000256" key="1">
    <source>
        <dbReference type="ARBA" id="ARBA00022500"/>
    </source>
</evidence>